<evidence type="ECO:0008006" key="3">
    <source>
        <dbReference type="Google" id="ProtNLM"/>
    </source>
</evidence>
<dbReference type="InterPro" id="IPR022385">
    <property type="entry name" value="Rhs_assc_core"/>
</dbReference>
<keyword evidence="2" id="KW-1185">Reference proteome</keyword>
<evidence type="ECO:0000313" key="2">
    <source>
        <dbReference type="Proteomes" id="UP000593892"/>
    </source>
</evidence>
<dbReference type="Proteomes" id="UP000593892">
    <property type="component" value="Chromosome"/>
</dbReference>
<proteinExistence type="predicted"/>
<dbReference type="RefSeq" id="WP_194449181.1">
    <property type="nucleotide sequence ID" value="NZ_CP063849.1"/>
</dbReference>
<organism evidence="1 2">
    <name type="scientific">Paludibaculum fermentans</name>
    <dbReference type="NCBI Taxonomy" id="1473598"/>
    <lineage>
        <taxon>Bacteria</taxon>
        <taxon>Pseudomonadati</taxon>
        <taxon>Acidobacteriota</taxon>
        <taxon>Terriglobia</taxon>
        <taxon>Bryobacterales</taxon>
        <taxon>Bryobacteraceae</taxon>
        <taxon>Paludibaculum</taxon>
    </lineage>
</organism>
<name>A0A7S7NPQ6_PALFE</name>
<dbReference type="NCBIfam" id="TIGR03696">
    <property type="entry name" value="Rhs_assc_core"/>
    <property type="match status" value="1"/>
</dbReference>
<dbReference type="AlphaFoldDB" id="A0A7S7NPQ6"/>
<accession>A0A7S7NPQ6</accession>
<dbReference type="PANTHER" id="PTHR32305:SF15">
    <property type="entry name" value="PROTEIN RHSA-RELATED"/>
    <property type="match status" value="1"/>
</dbReference>
<reference evidence="1 2" key="1">
    <citation type="submission" date="2020-10" db="EMBL/GenBank/DDBJ databases">
        <title>Complete genome sequence of Paludibaculum fermentans P105T, a facultatively anaerobic acidobacterium capable of dissimilatory Fe(III) reduction.</title>
        <authorList>
            <person name="Dedysh S.N."/>
            <person name="Beletsky A.V."/>
            <person name="Kulichevskaya I.S."/>
            <person name="Mardanov A.V."/>
            <person name="Ravin N.V."/>
        </authorList>
    </citation>
    <scope>NUCLEOTIDE SEQUENCE [LARGE SCALE GENOMIC DNA]</scope>
    <source>
        <strain evidence="1 2">P105</strain>
    </source>
</reference>
<evidence type="ECO:0000313" key="1">
    <source>
        <dbReference type="EMBL" id="QOY87512.1"/>
    </source>
</evidence>
<dbReference type="Gene3D" id="2.180.10.10">
    <property type="entry name" value="RHS repeat-associated core"/>
    <property type="match status" value="1"/>
</dbReference>
<sequence length="678" mass="74397">MATKTDATGVVTMYGRDGYGRLVGVYVKPVGWTNYDYTQSPTYFYDNGVNAQGRLSTVTLGPVVETYEYSVGGLITKKKVEFQNNDTPLEANYTYDTEGRLASMKYPDVYNLNGTVAEMGRTLTYFYDPMGVSALRDSTYPIAPGSRAGALRNAAAQITQMVVYKPDGTSDTESFTYNGLGQLTQASGRGSNIEYRYSATANDWRITSRKDNVSGEEVSYQYDQLGRLIAASTTGPEWGLEWVYDGFGNRLQQNRTKGTGPSAVFNVDPATNRMTGTGMTYDANGNMTGFGTGSGTATYDLFNRMATVTTGNGTEGYIYSAANQRIQITRPTGTVETFFYGLRGELLGVYQRGTKANGHKYFSSASIRVWFAGRLIGSGANSMVTDRLGSVVKSGTESLSYYPYGEQQPGNANADREKFATYTRDAASGLDYGWNRDYASSWGRFTTADPYRASLRAGNPGSWNRYAYVEDDPVNANDPSGLEVCWVTDSFIGVTSPYPCNGAILAGAMLMPDFLIVETLSQLLVGNYAAEEMELTNCEYQLYVTPLENSAAGVFGSHVYLALTDRAGHKHVIEGGPQRYNILDYGKLRAYVTDAPRLPEDEGRHFGPHFTMPQSFICNDVDRLLGLAKSFRETADYQKDGPNSNSFMHWLLSKAGLSDWYTPPPSGTIGWYDSIPGN</sequence>
<protein>
    <recommendedName>
        <fullName evidence="3">RHS repeat-associated core domain-containing protein</fullName>
    </recommendedName>
</protein>
<dbReference type="KEGG" id="pfer:IRI77_32950"/>
<gene>
    <name evidence="1" type="ORF">IRI77_32950</name>
</gene>
<dbReference type="InterPro" id="IPR050708">
    <property type="entry name" value="T6SS_VgrG/RHS"/>
</dbReference>
<dbReference type="EMBL" id="CP063849">
    <property type="protein sequence ID" value="QOY87512.1"/>
    <property type="molecule type" value="Genomic_DNA"/>
</dbReference>
<dbReference type="PANTHER" id="PTHR32305">
    <property type="match status" value="1"/>
</dbReference>